<reference evidence="2" key="1">
    <citation type="journal article" date="2019" name="Int. J. Syst. Evol. Microbiol.">
        <title>The Global Catalogue of Microorganisms (GCM) 10K type strain sequencing project: providing services to taxonomists for standard genome sequencing and annotation.</title>
        <authorList>
            <consortium name="The Broad Institute Genomics Platform"/>
            <consortium name="The Broad Institute Genome Sequencing Center for Infectious Disease"/>
            <person name="Wu L."/>
            <person name="Ma J."/>
        </authorList>
    </citation>
    <scope>NUCLEOTIDE SEQUENCE [LARGE SCALE GENOMIC DNA]</scope>
    <source>
        <strain evidence="2">NBRC 102030</strain>
    </source>
</reference>
<dbReference type="SUPFAM" id="SSF53448">
    <property type="entry name" value="Nucleotide-diphospho-sugar transferases"/>
    <property type="match status" value="1"/>
</dbReference>
<keyword evidence="2" id="KW-1185">Reference proteome</keyword>
<comment type="caution">
    <text evidence="1">The sequence shown here is derived from an EMBL/GenBank/DDBJ whole genome shotgun (WGS) entry which is preliminary data.</text>
</comment>
<dbReference type="EMBL" id="BSUY01000001">
    <property type="protein sequence ID" value="GMA83631.1"/>
    <property type="molecule type" value="Genomic_DNA"/>
</dbReference>
<protein>
    <submittedName>
        <fullName evidence="1">Uncharacterized protein</fullName>
    </submittedName>
</protein>
<dbReference type="Proteomes" id="UP001157046">
    <property type="component" value="Unassembled WGS sequence"/>
</dbReference>
<gene>
    <name evidence="1" type="ORF">GCM10025855_31640</name>
</gene>
<dbReference type="Gene3D" id="3.90.550.10">
    <property type="entry name" value="Spore Coat Polysaccharide Biosynthesis Protein SpsA, Chain A"/>
    <property type="match status" value="1"/>
</dbReference>
<proteinExistence type="predicted"/>
<evidence type="ECO:0000313" key="2">
    <source>
        <dbReference type="Proteomes" id="UP001157046"/>
    </source>
</evidence>
<sequence>MMVAYPIELTLSEHGGVNRGLCQVEDGKLKSVAEWLNIAEQAGQLVGDGPQGHANLPAESLVSMTCWGFSPSIFDVIKRELTEFIEQQGLEAKSECYLPAIVQAGIEQGLPVYVDVACEPWLGVTYPQDTVWVKQKLTELLSD</sequence>
<organism evidence="1 2">
    <name type="scientific">Shewanella glacialipiscicola</name>
    <dbReference type="NCBI Taxonomy" id="614069"/>
    <lineage>
        <taxon>Bacteria</taxon>
        <taxon>Pseudomonadati</taxon>
        <taxon>Pseudomonadota</taxon>
        <taxon>Gammaproteobacteria</taxon>
        <taxon>Alteromonadales</taxon>
        <taxon>Shewanellaceae</taxon>
        <taxon>Shewanella</taxon>
    </lineage>
</organism>
<accession>A0ABQ6JA18</accession>
<name>A0ABQ6JA18_9GAMM</name>
<dbReference type="InterPro" id="IPR029044">
    <property type="entry name" value="Nucleotide-diphossugar_trans"/>
</dbReference>
<evidence type="ECO:0000313" key="1">
    <source>
        <dbReference type="EMBL" id="GMA83631.1"/>
    </source>
</evidence>